<proteinExistence type="predicted"/>
<organism evidence="1 2">
    <name type="scientific">Candidatus Methanogaster sp</name>
    <dbReference type="NCBI Taxonomy" id="3386292"/>
    <lineage>
        <taxon>Archaea</taxon>
        <taxon>Methanobacteriati</taxon>
        <taxon>Methanobacteriota</taxon>
        <taxon>Stenosarchaea group</taxon>
        <taxon>Methanomicrobia</taxon>
        <taxon>Methanosarcinales</taxon>
        <taxon>ANME-2 cluster</taxon>
        <taxon>Candidatus Methanogasteraceae</taxon>
        <taxon>Candidatus Methanogaster</taxon>
    </lineage>
</organism>
<sequence>MRHVRNYLKQRSHITTVDERELVEILNLASYPVHRHHPPKIFKRTCEAHIDRADSCCDRCQKKRQDYNPRPVHTPSDKERLRENVAGLLDVLLTAHQAFVDSDGLRCPILDEVQRIPGWERWVRIQQELCPDLVIIVSGPSAELLPKELATLLTGRHLDPEVFPLDFSEYLRFHGIDPDDTLADSGRIKSLASEYISESTFLAVVLTPDPGLKERDQNKLKNVHDLLRSAYTVDEKVVFRTVATATVFESFTYQVSLLLVHNQVAP</sequence>
<dbReference type="EMBL" id="PQXF01000040">
    <property type="protein sequence ID" value="PXF58201.1"/>
    <property type="molecule type" value="Genomic_DNA"/>
</dbReference>
<comment type="caution">
    <text evidence="1">The sequence shown here is derived from an EMBL/GenBank/DDBJ whole genome shotgun (WGS) entry which is preliminary data.</text>
</comment>
<reference evidence="1" key="1">
    <citation type="submission" date="2018-01" db="EMBL/GenBank/DDBJ databases">
        <authorList>
            <person name="Krukenberg V."/>
        </authorList>
    </citation>
    <scope>NUCLEOTIDE SEQUENCE</scope>
    <source>
        <strain evidence="1">E20ANME2</strain>
    </source>
</reference>
<dbReference type="Proteomes" id="UP000248329">
    <property type="component" value="Unassembled WGS sequence"/>
</dbReference>
<evidence type="ECO:0000313" key="2">
    <source>
        <dbReference type="Proteomes" id="UP000248329"/>
    </source>
</evidence>
<name>A0AC61KZM3_9EURY</name>
<protein>
    <submittedName>
        <fullName evidence="1">Uncharacterized protein</fullName>
    </submittedName>
</protein>
<accession>A0AC61KZM3</accession>
<gene>
    <name evidence="1" type="ORF">C4B59_13725</name>
</gene>
<evidence type="ECO:0000313" key="1">
    <source>
        <dbReference type="EMBL" id="PXF58201.1"/>
    </source>
</evidence>